<organism evidence="2 3">
    <name type="scientific">Acrobeloides nanus</name>
    <dbReference type="NCBI Taxonomy" id="290746"/>
    <lineage>
        <taxon>Eukaryota</taxon>
        <taxon>Metazoa</taxon>
        <taxon>Ecdysozoa</taxon>
        <taxon>Nematoda</taxon>
        <taxon>Chromadorea</taxon>
        <taxon>Rhabditida</taxon>
        <taxon>Tylenchina</taxon>
        <taxon>Cephalobomorpha</taxon>
        <taxon>Cephaloboidea</taxon>
        <taxon>Cephalobidae</taxon>
        <taxon>Acrobeloides</taxon>
    </lineage>
</organism>
<dbReference type="Gene3D" id="3.40.50.2300">
    <property type="match status" value="2"/>
</dbReference>
<protein>
    <submittedName>
        <fullName evidence="3">Receptor ligand binding region domain-containing protein</fullName>
    </submittedName>
</protein>
<reference evidence="3" key="1">
    <citation type="submission" date="2022-11" db="UniProtKB">
        <authorList>
            <consortium name="WormBaseParasite"/>
        </authorList>
    </citation>
    <scope>IDENTIFICATION</scope>
</reference>
<evidence type="ECO:0000313" key="2">
    <source>
        <dbReference type="Proteomes" id="UP000887540"/>
    </source>
</evidence>
<sequence>MVHKKTERASRRTILVVCFESSDDPTVNDRRNFLLAMSEMGMVTSEYVIIYLETESSDDPTVNDRRNFLLAMSEMGMVTSEYVIIYLETWRQQGLGLPTPMWVDSNTPPDGQDAVAKQAANIALATWKPQYTDETSAIWKNWGGKRPLSTPVCGFDGNKCPLPFIQQYLGIVIAVIIIGIGLICAALGLIFYAY</sequence>
<keyword evidence="2" id="KW-1185">Reference proteome</keyword>
<dbReference type="InterPro" id="IPR028082">
    <property type="entry name" value="Peripla_BP_I"/>
</dbReference>
<keyword evidence="1" id="KW-1133">Transmembrane helix</keyword>
<dbReference type="Proteomes" id="UP000887540">
    <property type="component" value="Unplaced"/>
</dbReference>
<feature type="transmembrane region" description="Helical" evidence="1">
    <location>
        <begin position="168"/>
        <end position="193"/>
    </location>
</feature>
<proteinExistence type="predicted"/>
<name>A0A914CU53_9BILA</name>
<accession>A0A914CU53</accession>
<keyword evidence="1" id="KW-0812">Transmembrane</keyword>
<keyword evidence="1" id="KW-0472">Membrane</keyword>
<dbReference type="SUPFAM" id="SSF53822">
    <property type="entry name" value="Periplasmic binding protein-like I"/>
    <property type="match status" value="1"/>
</dbReference>
<evidence type="ECO:0000256" key="1">
    <source>
        <dbReference type="SAM" id="Phobius"/>
    </source>
</evidence>
<dbReference type="AlphaFoldDB" id="A0A914CU53"/>
<dbReference type="WBParaSite" id="ACRNAN_scaffold14653.g28384.t1">
    <property type="protein sequence ID" value="ACRNAN_scaffold14653.g28384.t1"/>
    <property type="gene ID" value="ACRNAN_scaffold14653.g28384"/>
</dbReference>
<evidence type="ECO:0000313" key="3">
    <source>
        <dbReference type="WBParaSite" id="ACRNAN_scaffold14653.g28384.t1"/>
    </source>
</evidence>